<dbReference type="GO" id="GO:0008270">
    <property type="term" value="F:zinc ion binding"/>
    <property type="evidence" value="ECO:0007669"/>
    <property type="project" value="InterPro"/>
</dbReference>
<dbReference type="InterPro" id="IPR046341">
    <property type="entry name" value="SET_dom_sf"/>
</dbReference>
<dbReference type="SMART" id="SM00468">
    <property type="entry name" value="PreSET"/>
    <property type="match status" value="1"/>
</dbReference>
<feature type="domain" description="Pre-SET" evidence="10">
    <location>
        <begin position="534"/>
        <end position="637"/>
    </location>
</feature>
<gene>
    <name evidence="11" type="ORF">GQ55_6G295200</name>
</gene>
<evidence type="ECO:0000256" key="5">
    <source>
        <dbReference type="ARBA" id="ARBA00022723"/>
    </source>
</evidence>
<dbReference type="PROSITE" id="PS50280">
    <property type="entry name" value="SET"/>
    <property type="match status" value="1"/>
</dbReference>
<dbReference type="PROSITE" id="PS51580">
    <property type="entry name" value="SAM_MT43_3"/>
    <property type="match status" value="1"/>
</dbReference>
<dbReference type="FunFam" id="2.170.270.10:FF:000046">
    <property type="entry name" value="SET-domain containing protein lysine methyltransferase family protein"/>
    <property type="match status" value="1"/>
</dbReference>
<evidence type="ECO:0000256" key="3">
    <source>
        <dbReference type="ARBA" id="ARBA00022454"/>
    </source>
</evidence>
<evidence type="ECO:0000256" key="8">
    <source>
        <dbReference type="SAM" id="MobiDB-lite"/>
    </source>
</evidence>
<evidence type="ECO:0000313" key="12">
    <source>
        <dbReference type="Proteomes" id="UP000244336"/>
    </source>
</evidence>
<dbReference type="AlphaFoldDB" id="A0A2T7DAY2"/>
<evidence type="ECO:0000256" key="7">
    <source>
        <dbReference type="ARBA" id="ARBA00023242"/>
    </source>
</evidence>
<dbReference type="InterPro" id="IPR018848">
    <property type="entry name" value="WIYLD_domain"/>
</dbReference>
<dbReference type="PROSITE" id="PS50867">
    <property type="entry name" value="PRE_SET"/>
    <property type="match status" value="1"/>
</dbReference>
<dbReference type="SMART" id="SM00317">
    <property type="entry name" value="SET"/>
    <property type="match status" value="1"/>
</dbReference>
<evidence type="ECO:0008006" key="13">
    <source>
        <dbReference type="Google" id="ProtNLM"/>
    </source>
</evidence>
<dbReference type="GO" id="GO:0005634">
    <property type="term" value="C:nucleus"/>
    <property type="evidence" value="ECO:0007669"/>
    <property type="project" value="UniProtKB-SubCell"/>
</dbReference>
<dbReference type="Pfam" id="PF00856">
    <property type="entry name" value="SET"/>
    <property type="match status" value="1"/>
</dbReference>
<evidence type="ECO:0000256" key="4">
    <source>
        <dbReference type="ARBA" id="ARBA00022679"/>
    </source>
</evidence>
<feature type="compositionally biased region" description="Polar residues" evidence="8">
    <location>
        <begin position="221"/>
        <end position="239"/>
    </location>
</feature>
<evidence type="ECO:0000256" key="1">
    <source>
        <dbReference type="ARBA" id="ARBA00004123"/>
    </source>
</evidence>
<evidence type="ECO:0000259" key="9">
    <source>
        <dbReference type="PROSITE" id="PS50280"/>
    </source>
</evidence>
<dbReference type="InterPro" id="IPR025776">
    <property type="entry name" value="SUVR4/1/2"/>
</dbReference>
<dbReference type="EMBL" id="CM009754">
    <property type="protein sequence ID" value="PUZ52759.1"/>
    <property type="molecule type" value="Genomic_DNA"/>
</dbReference>
<dbReference type="InterPro" id="IPR001214">
    <property type="entry name" value="SET_dom"/>
</dbReference>
<feature type="region of interest" description="Disordered" evidence="8">
    <location>
        <begin position="80"/>
        <end position="101"/>
    </location>
</feature>
<name>A0A2T7DAY2_9POAL</name>
<dbReference type="Pfam" id="PF10440">
    <property type="entry name" value="WIYLD"/>
    <property type="match status" value="1"/>
</dbReference>
<keyword evidence="3" id="KW-0158">Chromosome</keyword>
<dbReference type="Gene3D" id="2.170.270.10">
    <property type="entry name" value="SET domain"/>
    <property type="match status" value="1"/>
</dbReference>
<dbReference type="PANTHER" id="PTHR46450:SF11">
    <property type="entry name" value="HISTONE-LYSINE N-METHYLTRANSFERASE SUVR4"/>
    <property type="match status" value="1"/>
</dbReference>
<dbReference type="Pfam" id="PF05033">
    <property type="entry name" value="Pre-SET"/>
    <property type="match status" value="1"/>
</dbReference>
<feature type="domain" description="SET" evidence="9">
    <location>
        <begin position="640"/>
        <end position="774"/>
    </location>
</feature>
<evidence type="ECO:0000256" key="2">
    <source>
        <dbReference type="ARBA" id="ARBA00004286"/>
    </source>
</evidence>
<keyword evidence="7" id="KW-0539">Nucleus</keyword>
<evidence type="ECO:0000259" key="10">
    <source>
        <dbReference type="PROSITE" id="PS50867"/>
    </source>
</evidence>
<evidence type="ECO:0000313" key="11">
    <source>
        <dbReference type="EMBL" id="PUZ52759.1"/>
    </source>
</evidence>
<dbReference type="Proteomes" id="UP000244336">
    <property type="component" value="Chromosome 6"/>
</dbReference>
<dbReference type="Gene3D" id="1.10.8.850">
    <property type="entry name" value="Histone-lysine N methyltransferase , C-terminal domain-like"/>
    <property type="match status" value="1"/>
</dbReference>
<dbReference type="STRING" id="1504633.A0A2T7DAY2"/>
<dbReference type="Gramene" id="PUZ52759">
    <property type="protein sequence ID" value="PUZ52759"/>
    <property type="gene ID" value="GQ55_6G295200"/>
</dbReference>
<proteinExistence type="predicted"/>
<dbReference type="InterPro" id="IPR043017">
    <property type="entry name" value="WIYLD_dom_sf"/>
</dbReference>
<dbReference type="OrthoDB" id="308383at2759"/>
<dbReference type="PANTHER" id="PTHR46450">
    <property type="entry name" value="INACTIVE HISTONE-LYSINE N-METHYLTRANSFERASE SUVR1-RELATED"/>
    <property type="match status" value="1"/>
</dbReference>
<feature type="compositionally biased region" description="Polar residues" evidence="8">
    <location>
        <begin position="158"/>
        <end position="168"/>
    </location>
</feature>
<keyword evidence="4" id="KW-0808">Transferase</keyword>
<feature type="region of interest" description="Disordered" evidence="8">
    <location>
        <begin position="157"/>
        <end position="239"/>
    </location>
</feature>
<accession>A0A2T7DAY2</accession>
<keyword evidence="12" id="KW-1185">Reference proteome</keyword>
<protein>
    <recommendedName>
        <fullName evidence="13">SET domain-containing protein</fullName>
    </recommendedName>
</protein>
<organism evidence="11 12">
    <name type="scientific">Panicum hallii var. hallii</name>
    <dbReference type="NCBI Taxonomy" id="1504633"/>
    <lineage>
        <taxon>Eukaryota</taxon>
        <taxon>Viridiplantae</taxon>
        <taxon>Streptophyta</taxon>
        <taxon>Embryophyta</taxon>
        <taxon>Tracheophyta</taxon>
        <taxon>Spermatophyta</taxon>
        <taxon>Magnoliopsida</taxon>
        <taxon>Liliopsida</taxon>
        <taxon>Poales</taxon>
        <taxon>Poaceae</taxon>
        <taxon>PACMAD clade</taxon>
        <taxon>Panicoideae</taxon>
        <taxon>Panicodae</taxon>
        <taxon>Paniceae</taxon>
        <taxon>Panicinae</taxon>
        <taxon>Panicum</taxon>
        <taxon>Panicum sect. Panicum</taxon>
    </lineage>
</organism>
<sequence length="812" mass="89481">MPPPPNYNQSLSLPFRFLHSGPLRFRCVPPLLPSPLTYFSLIHLLVLWIQCGGFPRLLACSRRFRLEYLSFRHIHPFIGTSNSDQPANHRPPPSSDMGAKTDRARRALDAMKLLGFSKKQATPVLRRLLKIFNDNWEPIEDECYRALADAILDAQDDNQTPASQQGTEAAQEDLEPHVTTRDDRRSYASAGEDGNETPLVKRPRMGTAEFGHELQPGPWQSIGSAQGAMSASPETSCRQNRSLTLAQQAADHGDPSPIGDALILKEPKSEPQINVAQGKACRDARAASDAIYFNVGSSGAGARGSVVNQAQSLDSSLQAVPAHNNGVVSTVQNTQDASSVEVDVASSTNGEVKMSLKCNLDLSKFSINMEDVFKMVEEKCLHSYKVLPPDFSIGKLMSEVCQSVAQLGTMHSDVHSNSGSLHKEAVAPFVKPIACKAAVGINDKGAGGSSVLESSEPCLQNSIVAWDPELANCKRRTTHDVTDISKGEERVRITVVNEFGSETCPPSFFYIPRNLVFQNAYVNISIARIGDEDCCADCSGNCLSASLPCACARAVGGDFVYTPEGLLKTAFLDEWTSVNRFPEKQHSFYCKACPLERSKNEASPDPCKGHLVRKFIKECWSKCGCGMQCGNRVIQRGITCRLQVFFTREGKGWGLRTLEDLPKGAFVCEYVGEVLTSSELYERAIENARNGKHMHQVLLDADWGSEGILRDEEALGIDGTFYGNVGRFINHRCYDANLVQIPVEVETPDHHYYHLALFTTKKVEAFEELTWDYGVDFDDVGGPCKAFRCMCGSRYCRDPKSPRRMDRAAGRN</sequence>
<dbReference type="CDD" id="cd10538">
    <property type="entry name" value="SET_SETDB-like"/>
    <property type="match status" value="1"/>
</dbReference>
<reference evidence="11 12" key="1">
    <citation type="submission" date="2018-04" db="EMBL/GenBank/DDBJ databases">
        <title>WGS assembly of Panicum hallii var. hallii HAL2.</title>
        <authorList>
            <person name="Lovell J."/>
            <person name="Jenkins J."/>
            <person name="Lowry D."/>
            <person name="Mamidi S."/>
            <person name="Sreedasyam A."/>
            <person name="Weng X."/>
            <person name="Barry K."/>
            <person name="Bonette J."/>
            <person name="Campitelli B."/>
            <person name="Daum C."/>
            <person name="Gordon S."/>
            <person name="Gould B."/>
            <person name="Lipzen A."/>
            <person name="MacQueen A."/>
            <person name="Palacio-Mejia J."/>
            <person name="Plott C."/>
            <person name="Shakirov E."/>
            <person name="Shu S."/>
            <person name="Yoshinaga Y."/>
            <person name="Zane M."/>
            <person name="Rokhsar D."/>
            <person name="Grimwood J."/>
            <person name="Schmutz J."/>
            <person name="Juenger T."/>
        </authorList>
    </citation>
    <scope>NUCLEOTIDE SEQUENCE [LARGE SCALE GENOMIC DNA]</scope>
    <source>
        <strain evidence="12">cv. HAL2</strain>
    </source>
</reference>
<dbReference type="SUPFAM" id="SSF82199">
    <property type="entry name" value="SET domain"/>
    <property type="match status" value="1"/>
</dbReference>
<dbReference type="GO" id="GO:0042054">
    <property type="term" value="F:histone methyltransferase activity"/>
    <property type="evidence" value="ECO:0007669"/>
    <property type="project" value="InterPro"/>
</dbReference>
<evidence type="ECO:0000256" key="6">
    <source>
        <dbReference type="ARBA" id="ARBA00022833"/>
    </source>
</evidence>
<keyword evidence="5" id="KW-0479">Metal-binding</keyword>
<keyword evidence="6" id="KW-0862">Zinc</keyword>
<comment type="subcellular location">
    <subcellularLocation>
        <location evidence="2">Chromosome</location>
    </subcellularLocation>
    <subcellularLocation>
        <location evidence="1">Nucleus</location>
    </subcellularLocation>
</comment>
<feature type="compositionally biased region" description="Basic and acidic residues" evidence="8">
    <location>
        <begin position="174"/>
        <end position="186"/>
    </location>
</feature>
<dbReference type="InterPro" id="IPR007728">
    <property type="entry name" value="Pre-SET_dom"/>
</dbReference>
<dbReference type="GO" id="GO:0005694">
    <property type="term" value="C:chromosome"/>
    <property type="evidence" value="ECO:0007669"/>
    <property type="project" value="UniProtKB-SubCell"/>
</dbReference>